<dbReference type="InterPro" id="IPR052560">
    <property type="entry name" value="RdDP_mobile_element"/>
</dbReference>
<dbReference type="Pfam" id="PF01498">
    <property type="entry name" value="HTH_Tnp_Tc3_2"/>
    <property type="match status" value="1"/>
</dbReference>
<dbReference type="Gene3D" id="3.30.420.10">
    <property type="entry name" value="Ribonuclease H-like superfamily/Ribonuclease H"/>
    <property type="match status" value="1"/>
</dbReference>
<gene>
    <name evidence="3" type="ORF">LAZ67_10002518</name>
</gene>
<dbReference type="PANTHER" id="PTHR36688:SF2">
    <property type="entry name" value="ENDONUCLEASE_EXONUCLEASE_PHOSPHATASE DOMAIN-CONTAINING PROTEIN"/>
    <property type="match status" value="1"/>
</dbReference>
<sequence length="1286" mass="147430">MPGHRKRRQFKQTDAFTRGMVIGLKRAGWSIRQIAADTHLGASTVHRLWRRWLEQGNVAIYRNAGATRVTSAHVDRRILQQAVAAPQATCTAILQHVQDTLDHSISTRTISRRLVANGLHSCRPLRRLPLTPLNRRQRLEWCRARSTWMTEWHRAVFSDESRFCLSSDSRRVRVWRRRGERSNPAAIVERPTVRQRGIMVWGAIAYGSRSPLLRIQGTMTGQRYVDDVLRPVTLPYLQGVPNALFQQDNARPHTARISQQALQDVQMLPWPPYSPDLSPIEHVWDIIGRRLHALPQPRSEDELWQMVEREWRTIPQDAIRTLIDSLPRRVAACIAVRARVPLQGYGGAVSVLMLESAAKASASMLGTASNYRQSQTFTKVCLDHGAMINESCTPIPHSMRSDVDLHAASPVAQNKQGRVQDLGRGFCPISIIQSPQTSNFAASKQLSILQCNINGLCSTATKIKLEEIMEIAEKQKIQIIALQETKLNEKYNLKYKNYNILRKDRNKEGGGLAFLIKNLYYEDIAINIPNTSDLEAQGIKVYLNQNKTINIFNMYHPPNNKLIDDGTMAQFLTDNTIIVGDLNAKHQLWGCSTPNPRGKILSNLFDDNAFMCLNDGNPTHHSYSYNTAQALDISFSSPDIFHKCKWQILKSIGSDHLPILIEISTKTKTSSIKEKFWNFKKANWNLYQQNTNEDFRKAPTRIKDLEQNWISFKNTIIKAAKVSIPRGNIKKWIPNYTHQAKDIQTLITKRNELQKKCTQNQTNCRTELNIVNAKIKRLYVNMKREKWKQTCENLNPRNPNTKLWHLAKQIDRAQPQTENTNMIKNTDGTPATNDKNAANLLGNSYQISSKIKFEIKDKKVEKKARKIIHDCKNVTSTHNIFHEKINMKELDYALENTDLNKTPGPDGIHGQMISNLGKNGKEKLLDIFNNSWKTGKLPQDWKTATIIPIKKLDKSADDPKNYRPISLTKQYGFRKGHGTIDQLLFFTQKVKDAQNRKPTSHTIAAFLDLTQAFDKVWKNKLITKLYKHFKIDGKAITWINDFLKNRYIRVKYNGTLSKTFKLYQGLPQGSVLSPTLFTLFIAGIEEKISHKTNIGLFADDIILWSSNTNWKKAERDLNKTLFHLEKFANKHKLEFNPQKSETCLFTTDKKLYKIRPKIILKEQQLQYNKHPKYLGYTLDPEINSSKHIEEVIRKGRDRLKILKYISGREWGADTTTLKLTYTSLIRPILEYGYQIYGTASETNLKSLERIQLSAARIITGLRNTCPNDIIAEINKARASLGIINLF</sequence>
<dbReference type="Pfam" id="PF14529">
    <property type="entry name" value="Exo_endo_phos_2"/>
    <property type="match status" value="1"/>
</dbReference>
<dbReference type="EMBL" id="CP092872">
    <property type="protein sequence ID" value="UYV73286.1"/>
    <property type="molecule type" value="Genomic_DNA"/>
</dbReference>
<dbReference type="Proteomes" id="UP001235939">
    <property type="component" value="Chromosome 10"/>
</dbReference>
<dbReference type="InterPro" id="IPR009057">
    <property type="entry name" value="Homeodomain-like_sf"/>
</dbReference>
<dbReference type="PROSITE" id="PS50878">
    <property type="entry name" value="RT_POL"/>
    <property type="match status" value="1"/>
</dbReference>
<evidence type="ECO:0000313" key="3">
    <source>
        <dbReference type="EMBL" id="UYV73286.1"/>
    </source>
</evidence>
<dbReference type="SUPFAM" id="SSF46689">
    <property type="entry name" value="Homeodomain-like"/>
    <property type="match status" value="1"/>
</dbReference>
<dbReference type="InterPro" id="IPR036397">
    <property type="entry name" value="RNaseH_sf"/>
</dbReference>
<keyword evidence="4" id="KW-1185">Reference proteome</keyword>
<feature type="domain" description="Reverse transcriptase" evidence="2">
    <location>
        <begin position="930"/>
        <end position="1178"/>
    </location>
</feature>
<dbReference type="Gene3D" id="3.30.70.270">
    <property type="match status" value="1"/>
</dbReference>
<evidence type="ECO:0000259" key="2">
    <source>
        <dbReference type="PROSITE" id="PS50878"/>
    </source>
</evidence>
<dbReference type="InterPro" id="IPR000477">
    <property type="entry name" value="RT_dom"/>
</dbReference>
<dbReference type="Gene3D" id="3.60.10.10">
    <property type="entry name" value="Endonuclease/exonuclease/phosphatase"/>
    <property type="match status" value="1"/>
</dbReference>
<dbReference type="InterPro" id="IPR043502">
    <property type="entry name" value="DNA/RNA_pol_sf"/>
</dbReference>
<dbReference type="SUPFAM" id="SSF56219">
    <property type="entry name" value="DNase I-like"/>
    <property type="match status" value="1"/>
</dbReference>
<dbReference type="Pfam" id="PF00078">
    <property type="entry name" value="RVT_1"/>
    <property type="match status" value="1"/>
</dbReference>
<protein>
    <recommendedName>
        <fullName evidence="2">Reverse transcriptase domain-containing protein</fullName>
    </recommendedName>
</protein>
<dbReference type="InterPro" id="IPR038717">
    <property type="entry name" value="Tc1-like_DDE_dom"/>
</dbReference>
<dbReference type="InterPro" id="IPR005135">
    <property type="entry name" value="Endo/exonuclease/phosphatase"/>
</dbReference>
<reference evidence="3 4" key="1">
    <citation type="submission" date="2022-01" db="EMBL/GenBank/DDBJ databases">
        <title>A chromosomal length assembly of Cordylochernes scorpioides.</title>
        <authorList>
            <person name="Zeh D."/>
            <person name="Zeh J."/>
        </authorList>
    </citation>
    <scope>NUCLEOTIDE SEQUENCE [LARGE SCALE GENOMIC DNA]</scope>
    <source>
        <strain evidence="3">IN4F17</strain>
        <tissue evidence="3">Whole Body</tissue>
    </source>
</reference>
<dbReference type="SUPFAM" id="SSF56672">
    <property type="entry name" value="DNA/RNA polymerases"/>
    <property type="match status" value="1"/>
</dbReference>
<evidence type="ECO:0000256" key="1">
    <source>
        <dbReference type="ARBA" id="ARBA00004123"/>
    </source>
</evidence>
<dbReference type="CDD" id="cd01650">
    <property type="entry name" value="RT_nLTR_like"/>
    <property type="match status" value="1"/>
</dbReference>
<organism evidence="3 4">
    <name type="scientific">Cordylochernes scorpioides</name>
    <dbReference type="NCBI Taxonomy" id="51811"/>
    <lineage>
        <taxon>Eukaryota</taxon>
        <taxon>Metazoa</taxon>
        <taxon>Ecdysozoa</taxon>
        <taxon>Arthropoda</taxon>
        <taxon>Chelicerata</taxon>
        <taxon>Arachnida</taxon>
        <taxon>Pseudoscorpiones</taxon>
        <taxon>Cheliferoidea</taxon>
        <taxon>Chernetidae</taxon>
        <taxon>Cordylochernes</taxon>
    </lineage>
</organism>
<accession>A0ABY6KWN8</accession>
<dbReference type="PANTHER" id="PTHR36688">
    <property type="entry name" value="ENDO/EXONUCLEASE/PHOSPHATASE DOMAIN-CONTAINING PROTEIN"/>
    <property type="match status" value="1"/>
</dbReference>
<comment type="subcellular location">
    <subcellularLocation>
        <location evidence="1">Nucleus</location>
    </subcellularLocation>
</comment>
<dbReference type="Pfam" id="PF13358">
    <property type="entry name" value="DDE_3"/>
    <property type="match status" value="1"/>
</dbReference>
<dbReference type="InterPro" id="IPR043128">
    <property type="entry name" value="Rev_trsase/Diguanyl_cyclase"/>
</dbReference>
<dbReference type="InterPro" id="IPR002492">
    <property type="entry name" value="Transposase_Tc1-like"/>
</dbReference>
<proteinExistence type="predicted"/>
<dbReference type="InterPro" id="IPR036691">
    <property type="entry name" value="Endo/exonu/phosph_ase_sf"/>
</dbReference>
<evidence type="ECO:0000313" key="4">
    <source>
        <dbReference type="Proteomes" id="UP001235939"/>
    </source>
</evidence>
<name>A0ABY6KWN8_9ARAC</name>